<feature type="compositionally biased region" description="Basic and acidic residues" evidence="1">
    <location>
        <begin position="428"/>
        <end position="457"/>
    </location>
</feature>
<dbReference type="EMBL" id="ML119124">
    <property type="protein sequence ID" value="RPB13117.1"/>
    <property type="molecule type" value="Genomic_DNA"/>
</dbReference>
<dbReference type="AlphaFoldDB" id="A0A3N4KRH7"/>
<feature type="compositionally biased region" description="Polar residues" evidence="1">
    <location>
        <begin position="102"/>
        <end position="112"/>
    </location>
</feature>
<organism evidence="2 3">
    <name type="scientific">Morchella conica CCBAS932</name>
    <dbReference type="NCBI Taxonomy" id="1392247"/>
    <lineage>
        <taxon>Eukaryota</taxon>
        <taxon>Fungi</taxon>
        <taxon>Dikarya</taxon>
        <taxon>Ascomycota</taxon>
        <taxon>Pezizomycotina</taxon>
        <taxon>Pezizomycetes</taxon>
        <taxon>Pezizales</taxon>
        <taxon>Morchellaceae</taxon>
        <taxon>Morchella</taxon>
    </lineage>
</organism>
<feature type="compositionally biased region" description="Low complexity" evidence="1">
    <location>
        <begin position="140"/>
        <end position="150"/>
    </location>
</feature>
<feature type="compositionally biased region" description="Polar residues" evidence="1">
    <location>
        <begin position="191"/>
        <end position="205"/>
    </location>
</feature>
<feature type="compositionally biased region" description="Basic and acidic residues" evidence="1">
    <location>
        <begin position="391"/>
        <end position="403"/>
    </location>
</feature>
<gene>
    <name evidence="2" type="ORF">P167DRAFT_573511</name>
</gene>
<feature type="region of interest" description="Disordered" evidence="1">
    <location>
        <begin position="286"/>
        <end position="341"/>
    </location>
</feature>
<feature type="region of interest" description="Disordered" evidence="1">
    <location>
        <begin position="359"/>
        <end position="543"/>
    </location>
</feature>
<evidence type="ECO:0000256" key="1">
    <source>
        <dbReference type="SAM" id="MobiDB-lite"/>
    </source>
</evidence>
<name>A0A3N4KRH7_9PEZI</name>
<feature type="region of interest" description="Disordered" evidence="1">
    <location>
        <begin position="102"/>
        <end position="150"/>
    </location>
</feature>
<dbReference type="OrthoDB" id="5381348at2759"/>
<dbReference type="Proteomes" id="UP000277580">
    <property type="component" value="Unassembled WGS sequence"/>
</dbReference>
<feature type="region of interest" description="Disordered" evidence="1">
    <location>
        <begin position="47"/>
        <end position="75"/>
    </location>
</feature>
<dbReference type="InParanoid" id="A0A3N4KRH7"/>
<sequence>MYKTAESAKLPEYMDCSVRDKDYMGDTQLHQSPSKSPQYRLFAMNYGQDYGQNNQNHQKTRSRSETSFSDNISLTTTRSTATQDLADFLKTSSPDDFKRYLSSSSEDLSTGAGSRGGSFRFLRSPTHGNSPTRVNTAPPTTVTSSKNVVSKTTSKGKPYLQIHVDYGETYFDSHATSVSQQTSFSSETSSDYNRNSMTTSLSTGAYSIPSPRESYSGERSISPTLPRNAQESKVSLDVATMGRYQQFLDSETDIKTGTTSDSIRSVPRSYTSDIVTMGMAEMREFQKRGRLRSPPRSPSGAYSSSVMGSTKSSPPRRRSRSEAAGAVRPRSQVISARSSMTSVVFEDVTDIEFEITTSSGAHVQRKKSRKTPPMPGPPPNRSLPSLPENHSALRPDEAEERRPTPTRTRISRMSIISTTTTCQFDDAESIRSDRKTREERVKARKAKDMQRMRERSKIRQNSELGETYDSNRRRSTTGQSTFSDSSDRRSSLALTEHPASSFNSLPNSPSDNKTHPRYAKGFGSGASENASTPPTPTVTVSTHNVSAREIEMEARILAVERKNKMLEQALMAVIRSTVKGQTQRKTELFKANDMEELLDELNLEELPTVLTDGQLV</sequence>
<feature type="compositionally biased region" description="Polar residues" evidence="1">
    <location>
        <begin position="217"/>
        <end position="230"/>
    </location>
</feature>
<feature type="compositionally biased region" description="Polar residues" evidence="1">
    <location>
        <begin position="332"/>
        <end position="341"/>
    </location>
</feature>
<feature type="compositionally biased region" description="Low complexity" evidence="1">
    <location>
        <begin position="47"/>
        <end position="57"/>
    </location>
</feature>
<feature type="compositionally biased region" description="Polar residues" evidence="1">
    <location>
        <begin position="498"/>
        <end position="511"/>
    </location>
</feature>
<feature type="compositionally biased region" description="Pro residues" evidence="1">
    <location>
        <begin position="372"/>
        <end position="381"/>
    </location>
</feature>
<feature type="compositionally biased region" description="Polar residues" evidence="1">
    <location>
        <begin position="126"/>
        <end position="139"/>
    </location>
</feature>
<feature type="compositionally biased region" description="Low complexity" evidence="1">
    <location>
        <begin position="405"/>
        <end position="421"/>
    </location>
</feature>
<protein>
    <submittedName>
        <fullName evidence="2">Uncharacterized protein</fullName>
    </submittedName>
</protein>
<keyword evidence="3" id="KW-1185">Reference proteome</keyword>
<feature type="compositionally biased region" description="Polar residues" evidence="1">
    <location>
        <begin position="300"/>
        <end position="311"/>
    </location>
</feature>
<feature type="region of interest" description="Disordered" evidence="1">
    <location>
        <begin position="182"/>
        <end position="230"/>
    </location>
</feature>
<evidence type="ECO:0000313" key="2">
    <source>
        <dbReference type="EMBL" id="RPB13117.1"/>
    </source>
</evidence>
<evidence type="ECO:0000313" key="3">
    <source>
        <dbReference type="Proteomes" id="UP000277580"/>
    </source>
</evidence>
<accession>A0A3N4KRH7</accession>
<proteinExistence type="predicted"/>
<feature type="compositionally biased region" description="Polar residues" evidence="1">
    <location>
        <begin position="65"/>
        <end position="75"/>
    </location>
</feature>
<reference evidence="2 3" key="1">
    <citation type="journal article" date="2018" name="Nat. Ecol. Evol.">
        <title>Pezizomycetes genomes reveal the molecular basis of ectomycorrhizal truffle lifestyle.</title>
        <authorList>
            <person name="Murat C."/>
            <person name="Payen T."/>
            <person name="Noel B."/>
            <person name="Kuo A."/>
            <person name="Morin E."/>
            <person name="Chen J."/>
            <person name="Kohler A."/>
            <person name="Krizsan K."/>
            <person name="Balestrini R."/>
            <person name="Da Silva C."/>
            <person name="Montanini B."/>
            <person name="Hainaut M."/>
            <person name="Levati E."/>
            <person name="Barry K.W."/>
            <person name="Belfiori B."/>
            <person name="Cichocki N."/>
            <person name="Clum A."/>
            <person name="Dockter R.B."/>
            <person name="Fauchery L."/>
            <person name="Guy J."/>
            <person name="Iotti M."/>
            <person name="Le Tacon F."/>
            <person name="Lindquist E.A."/>
            <person name="Lipzen A."/>
            <person name="Malagnac F."/>
            <person name="Mello A."/>
            <person name="Molinier V."/>
            <person name="Miyauchi S."/>
            <person name="Poulain J."/>
            <person name="Riccioni C."/>
            <person name="Rubini A."/>
            <person name="Sitrit Y."/>
            <person name="Splivallo R."/>
            <person name="Traeger S."/>
            <person name="Wang M."/>
            <person name="Zifcakova L."/>
            <person name="Wipf D."/>
            <person name="Zambonelli A."/>
            <person name="Paolocci F."/>
            <person name="Nowrousian M."/>
            <person name="Ottonello S."/>
            <person name="Baldrian P."/>
            <person name="Spatafora J.W."/>
            <person name="Henrissat B."/>
            <person name="Nagy L.G."/>
            <person name="Aury J.M."/>
            <person name="Wincker P."/>
            <person name="Grigoriev I.V."/>
            <person name="Bonfante P."/>
            <person name="Martin F.M."/>
        </authorList>
    </citation>
    <scope>NUCLEOTIDE SEQUENCE [LARGE SCALE GENOMIC DNA]</scope>
    <source>
        <strain evidence="2 3">CCBAS932</strain>
    </source>
</reference>